<keyword evidence="3" id="KW-1185">Reference proteome</keyword>
<evidence type="ECO:0000256" key="1">
    <source>
        <dbReference type="SAM" id="Phobius"/>
    </source>
</evidence>
<dbReference type="SUPFAM" id="SSF55961">
    <property type="entry name" value="Bet v1-like"/>
    <property type="match status" value="1"/>
</dbReference>
<accession>A0A291QW73</accession>
<evidence type="ECO:0000313" key="3">
    <source>
        <dbReference type="Proteomes" id="UP000220133"/>
    </source>
</evidence>
<proteinExistence type="predicted"/>
<evidence type="ECO:0000313" key="2">
    <source>
        <dbReference type="EMBL" id="ATL48132.1"/>
    </source>
</evidence>
<dbReference type="Proteomes" id="UP000220133">
    <property type="component" value="Chromosome"/>
</dbReference>
<protein>
    <recommendedName>
        <fullName evidence="4">Polyketide cyclase</fullName>
    </recommendedName>
</protein>
<reference evidence="2 3" key="1">
    <citation type="submission" date="2017-10" db="EMBL/GenBank/DDBJ databases">
        <title>Paenichitinophaga pekingensis gen. nov., sp. nov., isolated from activated sludge.</title>
        <authorList>
            <person name="Jin D."/>
            <person name="Kong X."/>
            <person name="Deng Y."/>
            <person name="Bai Z."/>
        </authorList>
    </citation>
    <scope>NUCLEOTIDE SEQUENCE [LARGE SCALE GENOMIC DNA]</scope>
    <source>
        <strain evidence="2 3">13</strain>
    </source>
</reference>
<dbReference type="Pfam" id="PF10604">
    <property type="entry name" value="Polyketide_cyc2"/>
    <property type="match status" value="1"/>
</dbReference>
<feature type="transmembrane region" description="Helical" evidence="1">
    <location>
        <begin position="6"/>
        <end position="25"/>
    </location>
</feature>
<dbReference type="CDD" id="cd07818">
    <property type="entry name" value="SRPBCC_1"/>
    <property type="match status" value="1"/>
</dbReference>
<dbReference type="Gene3D" id="3.30.530.20">
    <property type="match status" value="1"/>
</dbReference>
<keyword evidence="1" id="KW-1133">Transmembrane helix</keyword>
<dbReference type="InterPro" id="IPR023393">
    <property type="entry name" value="START-like_dom_sf"/>
</dbReference>
<dbReference type="KEGG" id="cbae:COR50_13705"/>
<dbReference type="EMBL" id="CP023777">
    <property type="protein sequence ID" value="ATL48132.1"/>
    <property type="molecule type" value="Genomic_DNA"/>
</dbReference>
<dbReference type="AlphaFoldDB" id="A0A291QW73"/>
<organism evidence="2 3">
    <name type="scientific">Chitinophaga caeni</name>
    <dbReference type="NCBI Taxonomy" id="2029983"/>
    <lineage>
        <taxon>Bacteria</taxon>
        <taxon>Pseudomonadati</taxon>
        <taxon>Bacteroidota</taxon>
        <taxon>Chitinophagia</taxon>
        <taxon>Chitinophagales</taxon>
        <taxon>Chitinophagaceae</taxon>
        <taxon>Chitinophaga</taxon>
    </lineage>
</organism>
<gene>
    <name evidence="2" type="ORF">COR50_13705</name>
</gene>
<keyword evidence="1" id="KW-0472">Membrane</keyword>
<dbReference type="InterPro" id="IPR019587">
    <property type="entry name" value="Polyketide_cyclase/dehydratase"/>
</dbReference>
<dbReference type="OrthoDB" id="9807923at2"/>
<dbReference type="RefSeq" id="WP_098194509.1">
    <property type="nucleotide sequence ID" value="NZ_CP023777.1"/>
</dbReference>
<evidence type="ECO:0008006" key="4">
    <source>
        <dbReference type="Google" id="ProtNLM"/>
    </source>
</evidence>
<sequence>MQGLYILLGALLLVILGLFIYAMFLPNLVKVERSRTIPSSQEQLFEKINDLKSWPSWSPWFALDPGMLTKFSEISHGAGAHYTWESKNQHVGKGSVTILESKPYTLIITQVKFVGRRESKSMFRLEAMEGNQVKTRVTWTLESNLGQNPVSRIFGRMMDKFVGPDFEKGLQRLEEVTTS</sequence>
<name>A0A291QW73_9BACT</name>
<keyword evidence="1" id="KW-0812">Transmembrane</keyword>